<feature type="binding site" evidence="5">
    <location>
        <position position="63"/>
    </location>
    <ligand>
        <name>S-adenosyl-L-methionine</name>
        <dbReference type="ChEBI" id="CHEBI:59789"/>
    </ligand>
</feature>
<reference evidence="7 8" key="1">
    <citation type="submission" date="2024-02" db="EMBL/GenBank/DDBJ databases">
        <authorList>
            <person name="Saticioglu I.B."/>
        </authorList>
    </citation>
    <scope>NUCLEOTIDE SEQUENCE [LARGE SCALE GENOMIC DNA]</scope>
    <source>
        <strain evidence="7 8">Mu-43</strain>
    </source>
</reference>
<dbReference type="PROSITE" id="PS01131">
    <property type="entry name" value="RRNA_A_DIMETH"/>
    <property type="match status" value="1"/>
</dbReference>
<feature type="binding site" evidence="5">
    <location>
        <position position="85"/>
    </location>
    <ligand>
        <name>S-adenosyl-L-methionine</name>
        <dbReference type="ChEBI" id="CHEBI:59789"/>
    </ligand>
</feature>
<feature type="binding site" evidence="5">
    <location>
        <position position="99"/>
    </location>
    <ligand>
        <name>S-adenosyl-L-methionine</name>
        <dbReference type="ChEBI" id="CHEBI:59789"/>
    </ligand>
</feature>
<keyword evidence="3 5" id="KW-0949">S-adenosyl-L-methionine</keyword>
<feature type="binding site" evidence="5">
    <location>
        <position position="16"/>
    </location>
    <ligand>
        <name>S-adenosyl-L-methionine</name>
        <dbReference type="ChEBI" id="CHEBI:59789"/>
    </ligand>
</feature>
<evidence type="ECO:0000256" key="3">
    <source>
        <dbReference type="ARBA" id="ARBA00022691"/>
    </source>
</evidence>
<dbReference type="PANTHER" id="PTHR11727">
    <property type="entry name" value="DIMETHYLADENOSINE TRANSFERASE"/>
    <property type="match status" value="1"/>
</dbReference>
<evidence type="ECO:0000256" key="4">
    <source>
        <dbReference type="ARBA" id="ARBA00022884"/>
    </source>
</evidence>
<gene>
    <name evidence="7" type="primary">erm</name>
    <name evidence="7" type="ORF">WDU93_11790</name>
</gene>
<evidence type="ECO:0000256" key="1">
    <source>
        <dbReference type="ARBA" id="ARBA00022603"/>
    </source>
</evidence>
<evidence type="ECO:0000256" key="2">
    <source>
        <dbReference type="ARBA" id="ARBA00022679"/>
    </source>
</evidence>
<dbReference type="PROSITE" id="PS51689">
    <property type="entry name" value="SAM_RNA_A_N6_MT"/>
    <property type="match status" value="1"/>
</dbReference>
<dbReference type="RefSeq" id="WP_337320831.1">
    <property type="nucleotide sequence ID" value="NZ_JBBDGN010000011.1"/>
</dbReference>
<sequence length="259" mass="28398">MRNRSVHGGRHELGQNFLTHRPTIATILDLVDATDGPILEIGAGAGALTVPLAATGRPVRAVELDEHRVGALRRRLPGVDVARADALIEPFDRAVIVGNLPFHLTTPLLRRLLRAPTWRHAVVITQWEVARKRAGVGGSTMLTAQAAPWFEFSVHGRVPAAGFSPRPGVDGGILAIQRRRRALIDERERRRYERFVASAFTARGRGVARVLRNVSGAPAPTIDRALRSASVGRDALPRDLNAQQWAVLWREVGEVAHLR</sequence>
<evidence type="ECO:0000256" key="5">
    <source>
        <dbReference type="PROSITE-ProRule" id="PRU01026"/>
    </source>
</evidence>
<dbReference type="InterPro" id="IPR029063">
    <property type="entry name" value="SAM-dependent_MTases_sf"/>
</dbReference>
<dbReference type="CDD" id="cd02440">
    <property type="entry name" value="AdoMet_MTases"/>
    <property type="match status" value="1"/>
</dbReference>
<dbReference type="EMBL" id="JBBDGN010000011">
    <property type="protein sequence ID" value="MEJ1092365.1"/>
    <property type="molecule type" value="Genomic_DNA"/>
</dbReference>
<accession>A0ABU8LMX1</accession>
<protein>
    <submittedName>
        <fullName evidence="7">23S ribosomal RNA methyltransferase Erm</fullName>
    </submittedName>
</protein>
<dbReference type="Pfam" id="PF00398">
    <property type="entry name" value="RrnaAD"/>
    <property type="match status" value="1"/>
</dbReference>
<keyword evidence="1 5" id="KW-0489">Methyltransferase</keyword>
<evidence type="ECO:0000313" key="7">
    <source>
        <dbReference type="EMBL" id="MEJ1092365.1"/>
    </source>
</evidence>
<feature type="binding site" evidence="5">
    <location>
        <position position="42"/>
    </location>
    <ligand>
        <name>S-adenosyl-L-methionine</name>
        <dbReference type="ChEBI" id="CHEBI:59789"/>
    </ligand>
</feature>
<comment type="similarity">
    <text evidence="5">Belongs to the class I-like SAM-binding methyltransferase superfamily. rRNA adenine N(6)-methyltransferase family.</text>
</comment>
<evidence type="ECO:0000259" key="6">
    <source>
        <dbReference type="SMART" id="SM00650"/>
    </source>
</evidence>
<evidence type="ECO:0000313" key="8">
    <source>
        <dbReference type="Proteomes" id="UP001366085"/>
    </source>
</evidence>
<dbReference type="SUPFAM" id="SSF53335">
    <property type="entry name" value="S-adenosyl-L-methionine-dependent methyltransferases"/>
    <property type="match status" value="1"/>
</dbReference>
<dbReference type="InterPro" id="IPR001737">
    <property type="entry name" value="KsgA/Erm"/>
</dbReference>
<dbReference type="Gene3D" id="3.40.50.150">
    <property type="entry name" value="Vaccinia Virus protein VP39"/>
    <property type="match status" value="1"/>
</dbReference>
<name>A0ABU8LMX1_9MICO</name>
<keyword evidence="4 5" id="KW-0694">RNA-binding</keyword>
<dbReference type="SMART" id="SM00650">
    <property type="entry name" value="rADc"/>
    <property type="match status" value="1"/>
</dbReference>
<feature type="binding site" evidence="5">
    <location>
        <position position="18"/>
    </location>
    <ligand>
        <name>S-adenosyl-L-methionine</name>
        <dbReference type="ChEBI" id="CHEBI:59789"/>
    </ligand>
</feature>
<proteinExistence type="inferred from homology"/>
<dbReference type="GO" id="GO:0032259">
    <property type="term" value="P:methylation"/>
    <property type="evidence" value="ECO:0007669"/>
    <property type="project" value="UniProtKB-KW"/>
</dbReference>
<organism evidence="7 8">
    <name type="scientific">Microbacterium istanbulense</name>
    <dbReference type="NCBI Taxonomy" id="3122049"/>
    <lineage>
        <taxon>Bacteria</taxon>
        <taxon>Bacillati</taxon>
        <taxon>Actinomycetota</taxon>
        <taxon>Actinomycetes</taxon>
        <taxon>Micrococcales</taxon>
        <taxon>Microbacteriaceae</taxon>
        <taxon>Microbacterium</taxon>
    </lineage>
</organism>
<dbReference type="GO" id="GO:0008168">
    <property type="term" value="F:methyltransferase activity"/>
    <property type="evidence" value="ECO:0007669"/>
    <property type="project" value="UniProtKB-KW"/>
</dbReference>
<comment type="caution">
    <text evidence="7">The sequence shown here is derived from an EMBL/GenBank/DDBJ whole genome shotgun (WGS) entry which is preliminary data.</text>
</comment>
<dbReference type="NCBIfam" id="NF000499">
    <property type="entry name" value="Erm23S_rRNA_broad"/>
    <property type="match status" value="1"/>
</dbReference>
<dbReference type="InterPro" id="IPR020598">
    <property type="entry name" value="rRNA_Ade_methylase_Trfase_N"/>
</dbReference>
<keyword evidence="8" id="KW-1185">Reference proteome</keyword>
<feature type="domain" description="Ribosomal RNA adenine methylase transferase N-terminal" evidence="6">
    <location>
        <begin position="23"/>
        <end position="180"/>
    </location>
</feature>
<dbReference type="InterPro" id="IPR020596">
    <property type="entry name" value="rRNA_Ade_Mease_Trfase_CS"/>
</dbReference>
<dbReference type="PANTHER" id="PTHR11727:SF7">
    <property type="entry name" value="DIMETHYLADENOSINE TRANSFERASE-RELATED"/>
    <property type="match status" value="1"/>
</dbReference>
<dbReference type="Proteomes" id="UP001366085">
    <property type="component" value="Unassembled WGS sequence"/>
</dbReference>
<keyword evidence="2 5" id="KW-0808">Transferase</keyword>